<gene>
    <name evidence="1" type="ORF">XD86_1152</name>
</gene>
<dbReference type="AlphaFoldDB" id="A0A101GXM7"/>
<protein>
    <submittedName>
        <fullName evidence="1">Uncharacterized protein</fullName>
    </submittedName>
</protein>
<dbReference type="EMBL" id="LGGH01000198">
    <property type="protein sequence ID" value="KUK66556.1"/>
    <property type="molecule type" value="Genomic_DNA"/>
</dbReference>
<reference evidence="2" key="1">
    <citation type="journal article" date="2015" name="MBio">
        <title>Genome-Resolved Metagenomic Analysis Reveals Roles for Candidate Phyla and Other Microbial Community Members in Biogeochemical Transformations in Oil Reservoirs.</title>
        <authorList>
            <person name="Hu P."/>
            <person name="Tom L."/>
            <person name="Singh A."/>
            <person name="Thomas B.C."/>
            <person name="Baker B.J."/>
            <person name="Piceno Y.M."/>
            <person name="Andersen G.L."/>
            <person name="Banfield J.F."/>
        </authorList>
    </citation>
    <scope>NUCLEOTIDE SEQUENCE [LARGE SCALE GENOMIC DNA]</scope>
</reference>
<sequence length="343" mass="38929">MNISTVESSGIELLMSLFRLNNHERMIHNDRRSSDFLLEWVSKSRLSMPADYRKWLERFFGWEAFFGLRVVPYLFLKDSPSASDLFGLIKKTSAERLLHMFLSSDFKEPNELDDMIIESFERDEKAALDFAFSNPTLTNPDRYEAIEMLKDQSKTRDSFVKLLEFGRENLLASPDLTLSTSHSLGLLEENLKQFGSSFLHFLLDPDALDPSVEELRLLVTWFLGGSSITIEVPEKNSIISVVGADRISERSLTVEKQDAACIMSTMSKEEAIVILRNVLHSSQTLSSIVGLSGLHRHNAINTLAGLSRQGLVIPETHDGELTFRSEIKLLDEALEEIRKQITE</sequence>
<evidence type="ECO:0000313" key="2">
    <source>
        <dbReference type="Proteomes" id="UP000054260"/>
    </source>
</evidence>
<proteinExistence type="predicted"/>
<comment type="caution">
    <text evidence="1">The sequence shown here is derived from an EMBL/GenBank/DDBJ whole genome shotgun (WGS) entry which is preliminary data.</text>
</comment>
<accession>A0A101GXM7</accession>
<dbReference type="PATRIC" id="fig|1236046.6.peg.1428"/>
<name>A0A101GXM7_9BACT</name>
<evidence type="ECO:0000313" key="1">
    <source>
        <dbReference type="EMBL" id="KUK66556.1"/>
    </source>
</evidence>
<organism evidence="1 2">
    <name type="scientific">Mesotoga infera</name>
    <dbReference type="NCBI Taxonomy" id="1236046"/>
    <lineage>
        <taxon>Bacteria</taxon>
        <taxon>Thermotogati</taxon>
        <taxon>Thermotogota</taxon>
        <taxon>Thermotogae</taxon>
        <taxon>Kosmotogales</taxon>
        <taxon>Kosmotogaceae</taxon>
        <taxon>Mesotoga</taxon>
    </lineage>
</organism>
<dbReference type="Proteomes" id="UP000054260">
    <property type="component" value="Unassembled WGS sequence"/>
</dbReference>